<name>A0ABY2VYT3_9GAMM</name>
<dbReference type="InterPro" id="IPR039440">
    <property type="entry name" value="DUF3850"/>
</dbReference>
<dbReference type="InterPro" id="IPR015947">
    <property type="entry name" value="PUA-like_sf"/>
</dbReference>
<proteinExistence type="predicted"/>
<dbReference type="EMBL" id="PNBW01000038">
    <property type="protein sequence ID" value="TMO75314.1"/>
    <property type="molecule type" value="Genomic_DNA"/>
</dbReference>
<comment type="caution">
    <text evidence="2">The sequence shown here is derived from an EMBL/GenBank/DDBJ whole genome shotgun (WGS) entry which is preliminary data.</text>
</comment>
<evidence type="ECO:0000259" key="1">
    <source>
        <dbReference type="Pfam" id="PF12961"/>
    </source>
</evidence>
<dbReference type="RefSeq" id="WP_138676408.1">
    <property type="nucleotide sequence ID" value="NZ_PNBW01000038.1"/>
</dbReference>
<organism evidence="2 3">
    <name type="scientific">Pseudoalteromonas aurantia</name>
    <dbReference type="NCBI Taxonomy" id="43654"/>
    <lineage>
        <taxon>Bacteria</taxon>
        <taxon>Pseudomonadati</taxon>
        <taxon>Pseudomonadota</taxon>
        <taxon>Gammaproteobacteria</taxon>
        <taxon>Alteromonadales</taxon>
        <taxon>Pseudoalteromonadaceae</taxon>
        <taxon>Pseudoalteromonas</taxon>
    </lineage>
</organism>
<feature type="domain" description="DUF3850" evidence="1">
    <location>
        <begin position="12"/>
        <end position="88"/>
    </location>
</feature>
<evidence type="ECO:0000313" key="2">
    <source>
        <dbReference type="EMBL" id="TMO75314.1"/>
    </source>
</evidence>
<sequence length="103" mass="11695">MSQLNIEKTNTVHHLKIQKEHFDAIFGGKTAEIRNNDRDFKVGEFLVLNEVDSSLEKTGRWTVVCINHILTADEFPCGLQKGYCMLSFGLSNNRFFEDSEGGL</sequence>
<keyword evidence="3" id="KW-1185">Reference proteome</keyword>
<dbReference type="Gene3D" id="2.30.130.30">
    <property type="entry name" value="Hypothetical protein"/>
    <property type="match status" value="1"/>
</dbReference>
<gene>
    <name evidence="2" type="ORF">CWC20_08310</name>
</gene>
<dbReference type="Pfam" id="PF12961">
    <property type="entry name" value="DUF3850"/>
    <property type="match status" value="1"/>
</dbReference>
<reference evidence="3" key="1">
    <citation type="submission" date="2019-06" db="EMBL/GenBank/DDBJ databases">
        <title>Co-occurence of chitin degradation, pigmentation and bioactivity in marine Pseudoalteromonas.</title>
        <authorList>
            <person name="Sonnenschein E.C."/>
            <person name="Bech P.K."/>
        </authorList>
    </citation>
    <scope>NUCLEOTIDE SEQUENCE [LARGE SCALE GENOMIC DNA]</scope>
    <source>
        <strain evidence="3">S3895</strain>
    </source>
</reference>
<dbReference type="SUPFAM" id="SSF88697">
    <property type="entry name" value="PUA domain-like"/>
    <property type="match status" value="1"/>
</dbReference>
<protein>
    <recommendedName>
        <fullName evidence="1">DUF3850 domain-containing protein</fullName>
    </recommendedName>
</protein>
<evidence type="ECO:0000313" key="3">
    <source>
        <dbReference type="Proteomes" id="UP000307164"/>
    </source>
</evidence>
<accession>A0ABY2VYT3</accession>
<dbReference type="Proteomes" id="UP000307164">
    <property type="component" value="Unassembled WGS sequence"/>
</dbReference>